<organism evidence="7 8">
    <name type="scientific">Ophiobolus disseminans</name>
    <dbReference type="NCBI Taxonomy" id="1469910"/>
    <lineage>
        <taxon>Eukaryota</taxon>
        <taxon>Fungi</taxon>
        <taxon>Dikarya</taxon>
        <taxon>Ascomycota</taxon>
        <taxon>Pezizomycotina</taxon>
        <taxon>Dothideomycetes</taxon>
        <taxon>Pleosporomycetidae</taxon>
        <taxon>Pleosporales</taxon>
        <taxon>Pleosporineae</taxon>
        <taxon>Phaeosphaeriaceae</taxon>
        <taxon>Ophiobolus</taxon>
    </lineage>
</organism>
<dbReference type="PROSITE" id="PS50850">
    <property type="entry name" value="MFS"/>
    <property type="match status" value="1"/>
</dbReference>
<dbReference type="AlphaFoldDB" id="A0A6A7A3I1"/>
<feature type="transmembrane region" description="Helical" evidence="5">
    <location>
        <begin position="81"/>
        <end position="102"/>
    </location>
</feature>
<dbReference type="Gene3D" id="1.20.1250.20">
    <property type="entry name" value="MFS general substrate transporter like domains"/>
    <property type="match status" value="1"/>
</dbReference>
<keyword evidence="3 5" id="KW-1133">Transmembrane helix</keyword>
<feature type="transmembrane region" description="Helical" evidence="5">
    <location>
        <begin position="45"/>
        <end position="69"/>
    </location>
</feature>
<evidence type="ECO:0000313" key="7">
    <source>
        <dbReference type="EMBL" id="KAF2827267.1"/>
    </source>
</evidence>
<feature type="domain" description="Major facilitator superfamily (MFS) profile" evidence="6">
    <location>
        <begin position="44"/>
        <end position="473"/>
    </location>
</feature>
<protein>
    <submittedName>
        <fullName evidence="7">Polyamine transporter</fullName>
    </submittedName>
</protein>
<dbReference type="PANTHER" id="PTHR23502">
    <property type="entry name" value="MAJOR FACILITATOR SUPERFAMILY"/>
    <property type="match status" value="1"/>
</dbReference>
<dbReference type="SUPFAM" id="SSF103473">
    <property type="entry name" value="MFS general substrate transporter"/>
    <property type="match status" value="1"/>
</dbReference>
<dbReference type="InterPro" id="IPR011701">
    <property type="entry name" value="MFS"/>
</dbReference>
<dbReference type="GO" id="GO:0016020">
    <property type="term" value="C:membrane"/>
    <property type="evidence" value="ECO:0007669"/>
    <property type="project" value="UniProtKB-SubCell"/>
</dbReference>
<proteinExistence type="predicted"/>
<dbReference type="PANTHER" id="PTHR23502:SF157">
    <property type="entry name" value="MAJOR FACILITATOR SUPERFAMILY (MFS) PROFILE DOMAIN-CONTAINING PROTEIN-RELATED"/>
    <property type="match status" value="1"/>
</dbReference>
<dbReference type="EMBL" id="MU006224">
    <property type="protein sequence ID" value="KAF2827267.1"/>
    <property type="molecule type" value="Genomic_DNA"/>
</dbReference>
<evidence type="ECO:0000313" key="8">
    <source>
        <dbReference type="Proteomes" id="UP000799424"/>
    </source>
</evidence>
<keyword evidence="2 5" id="KW-0812">Transmembrane</keyword>
<name>A0A6A7A3I1_9PLEO</name>
<evidence type="ECO:0000256" key="5">
    <source>
        <dbReference type="SAM" id="Phobius"/>
    </source>
</evidence>
<dbReference type="InterPro" id="IPR020846">
    <property type="entry name" value="MFS_dom"/>
</dbReference>
<evidence type="ECO:0000256" key="1">
    <source>
        <dbReference type="ARBA" id="ARBA00004141"/>
    </source>
</evidence>
<feature type="transmembrane region" description="Helical" evidence="5">
    <location>
        <begin position="381"/>
        <end position="402"/>
    </location>
</feature>
<dbReference type="InterPro" id="IPR036259">
    <property type="entry name" value="MFS_trans_sf"/>
</dbReference>
<feature type="transmembrane region" description="Helical" evidence="5">
    <location>
        <begin position="202"/>
        <end position="221"/>
    </location>
</feature>
<comment type="subcellular location">
    <subcellularLocation>
        <location evidence="1">Membrane</location>
        <topology evidence="1">Multi-pass membrane protein</topology>
    </subcellularLocation>
</comment>
<feature type="transmembrane region" description="Helical" evidence="5">
    <location>
        <begin position="277"/>
        <end position="295"/>
    </location>
</feature>
<dbReference type="Proteomes" id="UP000799424">
    <property type="component" value="Unassembled WGS sequence"/>
</dbReference>
<keyword evidence="8" id="KW-1185">Reference proteome</keyword>
<dbReference type="Pfam" id="PF07690">
    <property type="entry name" value="MFS_1"/>
    <property type="match status" value="1"/>
</dbReference>
<evidence type="ECO:0000259" key="6">
    <source>
        <dbReference type="PROSITE" id="PS50850"/>
    </source>
</evidence>
<evidence type="ECO:0000256" key="3">
    <source>
        <dbReference type="ARBA" id="ARBA00022989"/>
    </source>
</evidence>
<feature type="transmembrane region" description="Helical" evidence="5">
    <location>
        <begin position="414"/>
        <end position="437"/>
    </location>
</feature>
<feature type="transmembrane region" description="Helical" evidence="5">
    <location>
        <begin position="315"/>
        <end position="333"/>
    </location>
</feature>
<feature type="transmembrane region" description="Helical" evidence="5">
    <location>
        <begin position="449"/>
        <end position="469"/>
    </location>
</feature>
<dbReference type="OrthoDB" id="5410178at2759"/>
<feature type="transmembrane region" description="Helical" evidence="5">
    <location>
        <begin position="354"/>
        <end position="375"/>
    </location>
</feature>
<evidence type="ECO:0000256" key="2">
    <source>
        <dbReference type="ARBA" id="ARBA00022692"/>
    </source>
</evidence>
<sequence length="495" mass="54563">MDANHADQMSSAIDEAGLRRTASNHVEWKKDHEQYPRNWSSRRKFYDTGIIVFLEFYTTVISTTGPSAATVAKEEYHLSRVVALVAFTFMYQLGQSIGGLLMPPFSESFGRRKPYIYSCAAFSIGCLITGVVPSVAGVFVGRFISGFASSVPSVVLAGSIQDLYAGTHRVWMIMVWNSLTTLGLVVGPIYGSYIAHVLGWRWIYYTSAIVTAVTSLLLTAIRESRPTRLLSQKLGRLEEKYNKHLEPRDNPDAVPSGRALVEIVLLRPARLAVTEPIIILVSLLSATAWGLVYLFTESLTVVYSLYGWRETTTSLAFIAIGLGIPISILPRLWDVHVLSQKKRRNQQVKPEDKIHGFVIAAPVLAIGLWLFSWTIPPRVHTHWAVSMVGLVMIGFAANEFAYTLNGYLADSYTMYASSGLAVLASLRALVSGLMPLFAYPMFSGLGGNVAGSILAAVATLFCLTPIVFLRYGQSLRERSQFAKYSAEVNQQHGDA</sequence>
<evidence type="ECO:0000256" key="4">
    <source>
        <dbReference type="ARBA" id="ARBA00023136"/>
    </source>
</evidence>
<feature type="transmembrane region" description="Helical" evidence="5">
    <location>
        <begin position="139"/>
        <end position="158"/>
    </location>
</feature>
<feature type="transmembrane region" description="Helical" evidence="5">
    <location>
        <begin position="170"/>
        <end position="190"/>
    </location>
</feature>
<accession>A0A6A7A3I1</accession>
<feature type="transmembrane region" description="Helical" evidence="5">
    <location>
        <begin position="114"/>
        <end position="133"/>
    </location>
</feature>
<keyword evidence="4 5" id="KW-0472">Membrane</keyword>
<dbReference type="GO" id="GO:0022857">
    <property type="term" value="F:transmembrane transporter activity"/>
    <property type="evidence" value="ECO:0007669"/>
    <property type="project" value="InterPro"/>
</dbReference>
<reference evidence="7" key="1">
    <citation type="journal article" date="2020" name="Stud. Mycol.">
        <title>101 Dothideomycetes genomes: a test case for predicting lifestyles and emergence of pathogens.</title>
        <authorList>
            <person name="Haridas S."/>
            <person name="Albert R."/>
            <person name="Binder M."/>
            <person name="Bloem J."/>
            <person name="Labutti K."/>
            <person name="Salamov A."/>
            <person name="Andreopoulos B."/>
            <person name="Baker S."/>
            <person name="Barry K."/>
            <person name="Bills G."/>
            <person name="Bluhm B."/>
            <person name="Cannon C."/>
            <person name="Castanera R."/>
            <person name="Culley D."/>
            <person name="Daum C."/>
            <person name="Ezra D."/>
            <person name="Gonzalez J."/>
            <person name="Henrissat B."/>
            <person name="Kuo A."/>
            <person name="Liang C."/>
            <person name="Lipzen A."/>
            <person name="Lutzoni F."/>
            <person name="Magnuson J."/>
            <person name="Mondo S."/>
            <person name="Nolan M."/>
            <person name="Ohm R."/>
            <person name="Pangilinan J."/>
            <person name="Park H.-J."/>
            <person name="Ramirez L."/>
            <person name="Alfaro M."/>
            <person name="Sun H."/>
            <person name="Tritt A."/>
            <person name="Yoshinaga Y."/>
            <person name="Zwiers L.-H."/>
            <person name="Turgeon B."/>
            <person name="Goodwin S."/>
            <person name="Spatafora J."/>
            <person name="Crous P."/>
            <person name="Grigoriev I."/>
        </authorList>
    </citation>
    <scope>NUCLEOTIDE SEQUENCE</scope>
    <source>
        <strain evidence="7">CBS 113818</strain>
    </source>
</reference>
<gene>
    <name evidence="7" type="ORF">CC86DRAFT_445295</name>
</gene>